<evidence type="ECO:0000256" key="4">
    <source>
        <dbReference type="ARBA" id="ARBA00022989"/>
    </source>
</evidence>
<dbReference type="Pfam" id="PF04505">
    <property type="entry name" value="CD225"/>
    <property type="match status" value="1"/>
</dbReference>
<evidence type="ECO:0000256" key="2">
    <source>
        <dbReference type="ARBA" id="ARBA00006843"/>
    </source>
</evidence>
<dbReference type="GO" id="GO:0005886">
    <property type="term" value="C:plasma membrane"/>
    <property type="evidence" value="ECO:0000318"/>
    <property type="project" value="GO_Central"/>
</dbReference>
<evidence type="ECO:0000313" key="7">
    <source>
        <dbReference type="Proteomes" id="UP000008143"/>
    </source>
</evidence>
<evidence type="ECO:0000256" key="5">
    <source>
        <dbReference type="ARBA" id="ARBA00023136"/>
    </source>
</evidence>
<accession>A0A8J1JHC8</accession>
<dbReference type="Proteomes" id="UP000008143">
    <property type="component" value="Chromosome 4"/>
</dbReference>
<dbReference type="OrthoDB" id="9906841at2759"/>
<keyword evidence="5 6" id="KW-0472">Membrane</keyword>
<dbReference type="KEGG" id="xtr:116410319"/>
<evidence type="ECO:0000256" key="6">
    <source>
        <dbReference type="SAM" id="Phobius"/>
    </source>
</evidence>
<dbReference type="InterPro" id="IPR051517">
    <property type="entry name" value="IFITM_antiviral_protein"/>
</dbReference>
<evidence type="ECO:0000256" key="3">
    <source>
        <dbReference type="ARBA" id="ARBA00022692"/>
    </source>
</evidence>
<comment type="subcellular location">
    <subcellularLocation>
        <location evidence="1">Membrane</location>
    </subcellularLocation>
</comment>
<evidence type="ECO:0000313" key="9">
    <source>
        <dbReference type="Xenbase" id="XB-GENE-29095991"/>
    </source>
</evidence>
<dbReference type="Xenbase" id="XB-GENE-29095991">
    <property type="gene designation" value="LOC116410319"/>
</dbReference>
<protein>
    <submittedName>
        <fullName evidence="8">Interferon-induced transmembrane protein 1-like isoform X1</fullName>
    </submittedName>
</protein>
<name>A0A8J1JHC8_XENTR</name>
<feature type="transmembrane region" description="Helical" evidence="6">
    <location>
        <begin position="102"/>
        <end position="126"/>
    </location>
</feature>
<organism evidence="7 8">
    <name type="scientific">Xenopus tropicalis</name>
    <name type="common">Western clawed frog</name>
    <name type="synonym">Silurana tropicalis</name>
    <dbReference type="NCBI Taxonomy" id="8364"/>
    <lineage>
        <taxon>Eukaryota</taxon>
        <taxon>Metazoa</taxon>
        <taxon>Chordata</taxon>
        <taxon>Craniata</taxon>
        <taxon>Vertebrata</taxon>
        <taxon>Euteleostomi</taxon>
        <taxon>Amphibia</taxon>
        <taxon>Batrachia</taxon>
        <taxon>Anura</taxon>
        <taxon>Pipoidea</taxon>
        <taxon>Pipidae</taxon>
        <taxon>Xenopodinae</taxon>
        <taxon>Xenopus</taxon>
        <taxon>Silurana</taxon>
    </lineage>
</organism>
<dbReference type="AlphaFoldDB" id="A0A8J1JHC8"/>
<gene>
    <name evidence="8 9" type="primary">LOC116410319</name>
</gene>
<evidence type="ECO:0000313" key="8">
    <source>
        <dbReference type="RefSeq" id="XP_031756420.1"/>
    </source>
</evidence>
<dbReference type="AGR" id="Xenbase:XB-GENE-29095991"/>
<evidence type="ECO:0000256" key="1">
    <source>
        <dbReference type="ARBA" id="ARBA00004370"/>
    </source>
</evidence>
<dbReference type="OMA" id="HMNICCI"/>
<dbReference type="RefSeq" id="XP_031756420.1">
    <property type="nucleotide sequence ID" value="XM_031900560.1"/>
</dbReference>
<reference evidence="8" key="1">
    <citation type="submission" date="2025-08" db="UniProtKB">
        <authorList>
            <consortium name="RefSeq"/>
        </authorList>
    </citation>
    <scope>IDENTIFICATION</scope>
    <source>
        <strain evidence="8">Nigerian</strain>
        <tissue evidence="8">Liver and blood</tissue>
    </source>
</reference>
<dbReference type="GeneID" id="116410319"/>
<sequence>METQGQERSDHLTRSEGILTSRTRHLSKNLIVLQALCNRTMADSYPVKKPSSSPARAPLFYSNHAIEPERVEMLQHQNIPGPHCQSTVMTISATELPVRDHLVWSIANTFCMNVCCLGLIAILFSVKSRDQKLIGNRTRAQNYGSIALALNITATLIVCSFIIFLIRYIGVRLR</sequence>
<keyword evidence="3 6" id="KW-0812">Transmembrane</keyword>
<keyword evidence="4 6" id="KW-1133">Transmembrane helix</keyword>
<dbReference type="InterPro" id="IPR007593">
    <property type="entry name" value="CD225/Dispanin_fam"/>
</dbReference>
<proteinExistence type="inferred from homology"/>
<dbReference type="PANTHER" id="PTHR13999:SF34">
    <property type="entry name" value="INTERFERON-INDUCED TRANSMEMBRANE PROTEIN 1-LIKE ISOFORM X1"/>
    <property type="match status" value="1"/>
</dbReference>
<dbReference type="PANTHER" id="PTHR13999">
    <property type="entry name" value="INTERFERON INDUCIBLE TRANSMEMBRANE PROTEIN"/>
    <property type="match status" value="1"/>
</dbReference>
<feature type="transmembrane region" description="Helical" evidence="6">
    <location>
        <begin position="146"/>
        <end position="169"/>
    </location>
</feature>
<keyword evidence="7" id="KW-1185">Reference proteome</keyword>
<comment type="similarity">
    <text evidence="2">Belongs to the CD225/Dispanin family.</text>
</comment>